<evidence type="ECO:0000313" key="4">
    <source>
        <dbReference type="Proteomes" id="UP001596989"/>
    </source>
</evidence>
<dbReference type="PANTHER" id="PTHR45947:SF13">
    <property type="entry name" value="TRANSFERASE"/>
    <property type="match status" value="1"/>
</dbReference>
<dbReference type="InterPro" id="IPR028098">
    <property type="entry name" value="Glyco_trans_4-like_N"/>
</dbReference>
<evidence type="ECO:0000259" key="1">
    <source>
        <dbReference type="Pfam" id="PF00534"/>
    </source>
</evidence>
<proteinExistence type="predicted"/>
<dbReference type="InterPro" id="IPR001296">
    <property type="entry name" value="Glyco_trans_1"/>
</dbReference>
<comment type="caution">
    <text evidence="3">The sequence shown here is derived from an EMBL/GenBank/DDBJ whole genome shotgun (WGS) entry which is preliminary data.</text>
</comment>
<dbReference type="Gene3D" id="3.40.50.2000">
    <property type="entry name" value="Glycogen Phosphorylase B"/>
    <property type="match status" value="2"/>
</dbReference>
<gene>
    <name evidence="3" type="ORF">ACFQ2I_02280</name>
</gene>
<name>A0ABW3HL27_9BACL</name>
<dbReference type="GO" id="GO:0016757">
    <property type="term" value="F:glycosyltransferase activity"/>
    <property type="evidence" value="ECO:0007669"/>
    <property type="project" value="UniProtKB-KW"/>
</dbReference>
<dbReference type="Proteomes" id="UP001596989">
    <property type="component" value="Unassembled WGS sequence"/>
</dbReference>
<feature type="domain" description="Glycosyltransferase subfamily 4-like N-terminal" evidence="2">
    <location>
        <begin position="13"/>
        <end position="172"/>
    </location>
</feature>
<dbReference type="EC" id="2.4.-.-" evidence="3"/>
<dbReference type="SUPFAM" id="SSF53756">
    <property type="entry name" value="UDP-Glycosyltransferase/glycogen phosphorylase"/>
    <property type="match status" value="1"/>
</dbReference>
<dbReference type="PANTHER" id="PTHR45947">
    <property type="entry name" value="SULFOQUINOVOSYL TRANSFERASE SQD2"/>
    <property type="match status" value="1"/>
</dbReference>
<dbReference type="Pfam" id="PF00534">
    <property type="entry name" value="Glycos_transf_1"/>
    <property type="match status" value="1"/>
</dbReference>
<organism evidence="3 4">
    <name type="scientific">Paenibacillus chungangensis</name>
    <dbReference type="NCBI Taxonomy" id="696535"/>
    <lineage>
        <taxon>Bacteria</taxon>
        <taxon>Bacillati</taxon>
        <taxon>Bacillota</taxon>
        <taxon>Bacilli</taxon>
        <taxon>Bacillales</taxon>
        <taxon>Paenibacillaceae</taxon>
        <taxon>Paenibacillus</taxon>
    </lineage>
</organism>
<dbReference type="Pfam" id="PF13439">
    <property type="entry name" value="Glyco_transf_4"/>
    <property type="match status" value="1"/>
</dbReference>
<dbReference type="EMBL" id="JBHTJZ010000004">
    <property type="protein sequence ID" value="MFD0958212.1"/>
    <property type="molecule type" value="Genomic_DNA"/>
</dbReference>
<dbReference type="RefSeq" id="WP_377561867.1">
    <property type="nucleotide sequence ID" value="NZ_JBHTJZ010000004.1"/>
</dbReference>
<evidence type="ECO:0000313" key="3">
    <source>
        <dbReference type="EMBL" id="MFD0958212.1"/>
    </source>
</evidence>
<sequence>MARVLHLSEFTKGGIETHLNEVLGYQSSVHDVYLMVSEQNSSRETLCISPERLIVYPYKRKPMHMLKAMSAMARVMKELKPDIVHVHGTFAGLFARGMLLFRRQRPAIVYCAHGWSFLMDTSPWKKRLYALAERILECRSDAIIHISRHEQRMALAYGLSARKSVVVYNGVSERKPSDVEDPPIETTPSCLNLLYVGRFDRQKGFDRLLDLFRQHDFPNVKLYLIGDTVLKAQTYDFPDNAVRLGWVDNSKIDRYMSACDAVIVPSRWEGFGIVAVEALRNGKPVIASRRGALPEIVEHDVNGYLFDFDDTEQLAAIIRGMDKNRLEEMGRAGRDIFLGKFHADGMNGRIESLYRDVLIGRRGRHASAEGKYV</sequence>
<protein>
    <submittedName>
        <fullName evidence="3">Glycosyltransferase</fullName>
        <ecNumber evidence="3">2.4.-.-</ecNumber>
    </submittedName>
</protein>
<accession>A0ABW3HL27</accession>
<keyword evidence="3" id="KW-0328">Glycosyltransferase</keyword>
<reference evidence="4" key="1">
    <citation type="journal article" date="2019" name="Int. J. Syst. Evol. Microbiol.">
        <title>The Global Catalogue of Microorganisms (GCM) 10K type strain sequencing project: providing services to taxonomists for standard genome sequencing and annotation.</title>
        <authorList>
            <consortium name="The Broad Institute Genomics Platform"/>
            <consortium name="The Broad Institute Genome Sequencing Center for Infectious Disease"/>
            <person name="Wu L."/>
            <person name="Ma J."/>
        </authorList>
    </citation>
    <scope>NUCLEOTIDE SEQUENCE [LARGE SCALE GENOMIC DNA]</scope>
    <source>
        <strain evidence="4">CCUG 59129</strain>
    </source>
</reference>
<evidence type="ECO:0000259" key="2">
    <source>
        <dbReference type="Pfam" id="PF13439"/>
    </source>
</evidence>
<dbReference type="InterPro" id="IPR050194">
    <property type="entry name" value="Glycosyltransferase_grp1"/>
</dbReference>
<feature type="domain" description="Glycosyl transferase family 1" evidence="1">
    <location>
        <begin position="193"/>
        <end position="327"/>
    </location>
</feature>
<keyword evidence="3" id="KW-0808">Transferase</keyword>
<keyword evidence="4" id="KW-1185">Reference proteome</keyword>